<comment type="caution">
    <text evidence="2">The sequence shown here is derived from an EMBL/GenBank/DDBJ whole genome shotgun (WGS) entry which is preliminary data.</text>
</comment>
<sequence>MTSSCRKQSKTTTQNIRGAQNQVNGAPVAPRRRQHTRKLTTERGLRKMNQRGESKHVPLLSSDRHLLLPGRSAQTQGFLALTKQPFHGKLEKYCLRVRQLVTIRALPWGTGADHRERREGWRREL</sequence>
<evidence type="ECO:0000313" key="2">
    <source>
        <dbReference type="EMBL" id="MPC41925.1"/>
    </source>
</evidence>
<name>A0A5B7F8L3_PORTR</name>
<feature type="region of interest" description="Disordered" evidence="1">
    <location>
        <begin position="1"/>
        <end position="55"/>
    </location>
</feature>
<proteinExistence type="predicted"/>
<dbReference type="AlphaFoldDB" id="A0A5B7F8L3"/>
<reference evidence="2 3" key="1">
    <citation type="submission" date="2019-05" db="EMBL/GenBank/DDBJ databases">
        <title>Another draft genome of Portunus trituberculatus and its Hox gene families provides insights of decapod evolution.</title>
        <authorList>
            <person name="Jeong J.-H."/>
            <person name="Song I."/>
            <person name="Kim S."/>
            <person name="Choi T."/>
            <person name="Kim D."/>
            <person name="Ryu S."/>
            <person name="Kim W."/>
        </authorList>
    </citation>
    <scope>NUCLEOTIDE SEQUENCE [LARGE SCALE GENOMIC DNA]</scope>
    <source>
        <tissue evidence="2">Muscle</tissue>
    </source>
</reference>
<dbReference type="EMBL" id="VSRR010005238">
    <property type="protein sequence ID" value="MPC41925.1"/>
    <property type="molecule type" value="Genomic_DNA"/>
</dbReference>
<accession>A0A5B7F8L3</accession>
<gene>
    <name evidence="2" type="ORF">E2C01_035536</name>
</gene>
<protein>
    <submittedName>
        <fullName evidence="2">Uncharacterized protein</fullName>
    </submittedName>
</protein>
<keyword evidence="3" id="KW-1185">Reference proteome</keyword>
<feature type="compositionally biased region" description="Polar residues" evidence="1">
    <location>
        <begin position="1"/>
        <end position="24"/>
    </location>
</feature>
<dbReference type="Proteomes" id="UP000324222">
    <property type="component" value="Unassembled WGS sequence"/>
</dbReference>
<organism evidence="2 3">
    <name type="scientific">Portunus trituberculatus</name>
    <name type="common">Swimming crab</name>
    <name type="synonym">Neptunus trituberculatus</name>
    <dbReference type="NCBI Taxonomy" id="210409"/>
    <lineage>
        <taxon>Eukaryota</taxon>
        <taxon>Metazoa</taxon>
        <taxon>Ecdysozoa</taxon>
        <taxon>Arthropoda</taxon>
        <taxon>Crustacea</taxon>
        <taxon>Multicrustacea</taxon>
        <taxon>Malacostraca</taxon>
        <taxon>Eumalacostraca</taxon>
        <taxon>Eucarida</taxon>
        <taxon>Decapoda</taxon>
        <taxon>Pleocyemata</taxon>
        <taxon>Brachyura</taxon>
        <taxon>Eubrachyura</taxon>
        <taxon>Portunoidea</taxon>
        <taxon>Portunidae</taxon>
        <taxon>Portuninae</taxon>
        <taxon>Portunus</taxon>
    </lineage>
</organism>
<feature type="compositionally biased region" description="Basic and acidic residues" evidence="1">
    <location>
        <begin position="39"/>
        <end position="55"/>
    </location>
</feature>
<evidence type="ECO:0000256" key="1">
    <source>
        <dbReference type="SAM" id="MobiDB-lite"/>
    </source>
</evidence>
<evidence type="ECO:0000313" key="3">
    <source>
        <dbReference type="Proteomes" id="UP000324222"/>
    </source>
</evidence>